<keyword evidence="5 7" id="KW-0547">Nucleotide-binding</keyword>
<dbReference type="Pfam" id="PF02123">
    <property type="entry name" value="RdRP_4"/>
    <property type="match status" value="1"/>
</dbReference>
<dbReference type="GO" id="GO:0006351">
    <property type="term" value="P:DNA-templated transcription"/>
    <property type="evidence" value="ECO:0007669"/>
    <property type="project" value="InterPro"/>
</dbReference>
<evidence type="ECO:0000256" key="6">
    <source>
        <dbReference type="ARBA" id="ARBA00048744"/>
    </source>
</evidence>
<evidence type="ECO:0000256" key="5">
    <source>
        <dbReference type="ARBA" id="ARBA00022741"/>
    </source>
</evidence>
<dbReference type="EMBL" id="MN745082">
    <property type="protein sequence ID" value="QMU95572.1"/>
    <property type="molecule type" value="Genomic_RNA"/>
</dbReference>
<dbReference type="GO" id="GO:0003723">
    <property type="term" value="F:RNA binding"/>
    <property type="evidence" value="ECO:0007669"/>
    <property type="project" value="InterPro"/>
</dbReference>
<dbReference type="InterPro" id="IPR001795">
    <property type="entry name" value="RNA-dir_pol_luteovirus"/>
</dbReference>
<protein>
    <recommendedName>
        <fullName evidence="1 7">RNA-directed RNA polymerase</fullName>
        <ecNumber evidence="1 7">2.7.7.48</ecNumber>
    </recommendedName>
</protein>
<keyword evidence="2 7" id="KW-0696">RNA-directed RNA polymerase</keyword>
<evidence type="ECO:0000313" key="9">
    <source>
        <dbReference type="Proteomes" id="UP001231606"/>
    </source>
</evidence>
<dbReference type="Proteomes" id="UP001231606">
    <property type="component" value="Segment"/>
</dbReference>
<evidence type="ECO:0000256" key="7">
    <source>
        <dbReference type="RuleBase" id="RU364050"/>
    </source>
</evidence>
<dbReference type="SUPFAM" id="SSF56672">
    <property type="entry name" value="DNA/RNA polymerases"/>
    <property type="match status" value="1"/>
</dbReference>
<evidence type="ECO:0000256" key="1">
    <source>
        <dbReference type="ARBA" id="ARBA00012494"/>
    </source>
</evidence>
<reference evidence="8" key="1">
    <citation type="journal article" date="2020" name="Microb. Ecol.">
        <title>The RNA Virome and Its Dynamics in an Invasive Fruit Fly, Bactrocera dorsalis, Imply Interactions Between Host and Viruses.</title>
        <authorList>
            <person name="Zhang W."/>
            <person name="Gu Q."/>
            <person name="Niu J."/>
            <person name="Wang J.J."/>
        </authorList>
    </citation>
    <scope>NUCLEOTIDE SEQUENCE</scope>
    <source>
        <strain evidence="8">BDTLV1.abc7</strain>
    </source>
</reference>
<evidence type="ECO:0000313" key="8">
    <source>
        <dbReference type="EMBL" id="QMU95572.1"/>
    </source>
</evidence>
<organism evidence="8 9">
    <name type="scientific">Bactrocera dorsalis toti-like virus 1</name>
    <dbReference type="NCBI Taxonomy" id="2760897"/>
    <lineage>
        <taxon>Viruses</taxon>
        <taxon>Riboviria</taxon>
        <taxon>Orthornavirae</taxon>
        <taxon>Duplornaviricota</taxon>
        <taxon>Chrymotiviricetes</taxon>
        <taxon>Ghabrivirales</taxon>
        <taxon>Betatotivirineae</taxon>
        <taxon>Inseviridae</taxon>
        <taxon>Insevirus</taxon>
        <taxon>Insevirus jyugo</taxon>
    </lineage>
</organism>
<keyword evidence="4 7" id="KW-0548">Nucleotidyltransferase</keyword>
<keyword evidence="9" id="KW-1185">Reference proteome</keyword>
<dbReference type="GO" id="GO:0003968">
    <property type="term" value="F:RNA-directed RNA polymerase activity"/>
    <property type="evidence" value="ECO:0007669"/>
    <property type="project" value="UniProtKB-KW"/>
</dbReference>
<keyword evidence="3 7" id="KW-0808">Transferase</keyword>
<sequence length="739" mass="83804">MWPEPGQALYPSVVNTDFPSLPDLGPKDLRRSGKDVSKLSRFTVTPPNWWPLSRTNPGYSSIYVYYLAIKSTGQTNTCRDLVKILSIIQKKFTVFSRAVANPLEYEGDFTRKALKSLSSQSYVKVFSSGIQYMPFVHIHQLLACAPYYAADIERDIDLWVSDHIDGKEKQLSPAFLTQVMKDVMVTWGPKKRKALSFGEYCNDFLRWGTSGGAPKTELHGSKHRTKWAFAYHHSTKDGKLREKYDIYGEALKTNKVATVALKEEAAKTREVITTPMPSYLRQSYLLWRNGNARLPCPAVDPHFLSTFEFANANWYGCIDAERFDHSVPMSAVIELLDQLGNVDEETRKCADEEIESIKSLRVEWNKKQWRYKGGLLSGWRITSILGSIISFAAAKFVQKLHPHTPFEIGIMGDDLVLYSMTSSLSIETLVSSYNAFGLHSNTSKTVSGPVGEFLRKTRSRGGSMGFPALGVKSIVYANPWITSYAYERELEVADSWMRLASRLIPHETKNSNLREKIISMCVSQLNSQFGSLDWYSWLRTPVSAGGGGCQEIASDPRQWVCLKYKYSSLSQRISEWLPTRMGILKRTLVQVGKPTLLPFSQHLIADVIKNMKKLRTVRAPVTVRDDRSITKLVFSILESKTAPKRAWISEHLNNPLPPYARTASKTAICEMFLRPPSKTNVVTSILHTKEMQSSMNTLGEFYLKYYNLLKPKKINELAPAATLYFNHYHGQSYLPYGTW</sequence>
<evidence type="ECO:0000256" key="4">
    <source>
        <dbReference type="ARBA" id="ARBA00022695"/>
    </source>
</evidence>
<proteinExistence type="predicted"/>
<keyword evidence="7" id="KW-0693">Viral RNA replication</keyword>
<evidence type="ECO:0000256" key="2">
    <source>
        <dbReference type="ARBA" id="ARBA00022484"/>
    </source>
</evidence>
<evidence type="ECO:0000256" key="3">
    <source>
        <dbReference type="ARBA" id="ARBA00022679"/>
    </source>
</evidence>
<comment type="catalytic activity">
    <reaction evidence="6 7">
        <text>RNA(n) + a ribonucleoside 5'-triphosphate = RNA(n+1) + diphosphate</text>
        <dbReference type="Rhea" id="RHEA:21248"/>
        <dbReference type="Rhea" id="RHEA-COMP:14527"/>
        <dbReference type="Rhea" id="RHEA-COMP:17342"/>
        <dbReference type="ChEBI" id="CHEBI:33019"/>
        <dbReference type="ChEBI" id="CHEBI:61557"/>
        <dbReference type="ChEBI" id="CHEBI:140395"/>
        <dbReference type="EC" id="2.7.7.48"/>
    </reaction>
</comment>
<dbReference type="GO" id="GO:0000166">
    <property type="term" value="F:nucleotide binding"/>
    <property type="evidence" value="ECO:0007669"/>
    <property type="project" value="UniProtKB-KW"/>
</dbReference>
<dbReference type="EC" id="2.7.7.48" evidence="1 7"/>
<accession>A0A7G4YW91</accession>
<dbReference type="InterPro" id="IPR043502">
    <property type="entry name" value="DNA/RNA_pol_sf"/>
</dbReference>
<name>A0A7G4YW91_9VIRU</name>